<feature type="domain" description="Transposase MuDR N-terminal" evidence="2">
    <location>
        <begin position="62"/>
        <end position="118"/>
    </location>
</feature>
<evidence type="ECO:0000259" key="3">
    <source>
        <dbReference type="Pfam" id="PF10551"/>
    </source>
</evidence>
<dbReference type="PANTHER" id="PTHR31973">
    <property type="entry name" value="POLYPROTEIN, PUTATIVE-RELATED"/>
    <property type="match status" value="1"/>
</dbReference>
<gene>
    <name evidence="4" type="ORF">U9M48_009725</name>
</gene>
<dbReference type="EMBL" id="CP144746">
    <property type="protein sequence ID" value="WVZ59608.1"/>
    <property type="molecule type" value="Genomic_DNA"/>
</dbReference>
<accession>A0AAQ3WFQ0</accession>
<protein>
    <recommendedName>
        <fullName evidence="6">MULE transposase domain-containing protein</fullName>
    </recommendedName>
</protein>
<dbReference type="Pfam" id="PF10551">
    <property type="entry name" value="MULE"/>
    <property type="match status" value="1"/>
</dbReference>
<dbReference type="PANTHER" id="PTHR31973:SF195">
    <property type="entry name" value="MUDR FAMILY TRANSPOSASE"/>
    <property type="match status" value="1"/>
</dbReference>
<keyword evidence="5" id="KW-1185">Reference proteome</keyword>
<dbReference type="InterPro" id="IPR015401">
    <property type="entry name" value="Transposase_MuDR_N"/>
</dbReference>
<evidence type="ECO:0000256" key="1">
    <source>
        <dbReference type="SAM" id="MobiDB-lite"/>
    </source>
</evidence>
<feature type="domain" description="MULE transposase" evidence="3">
    <location>
        <begin position="470"/>
        <end position="564"/>
    </location>
</feature>
<dbReference type="Pfam" id="PF09322">
    <property type="entry name" value="DUF1979"/>
    <property type="match status" value="1"/>
</dbReference>
<organism evidence="4 5">
    <name type="scientific">Paspalum notatum var. saurae</name>
    <dbReference type="NCBI Taxonomy" id="547442"/>
    <lineage>
        <taxon>Eukaryota</taxon>
        <taxon>Viridiplantae</taxon>
        <taxon>Streptophyta</taxon>
        <taxon>Embryophyta</taxon>
        <taxon>Tracheophyta</taxon>
        <taxon>Spermatophyta</taxon>
        <taxon>Magnoliopsida</taxon>
        <taxon>Liliopsida</taxon>
        <taxon>Poales</taxon>
        <taxon>Poaceae</taxon>
        <taxon>PACMAD clade</taxon>
        <taxon>Panicoideae</taxon>
        <taxon>Andropogonodae</taxon>
        <taxon>Paspaleae</taxon>
        <taxon>Paspalinae</taxon>
        <taxon>Paspalum</taxon>
    </lineage>
</organism>
<evidence type="ECO:0000259" key="2">
    <source>
        <dbReference type="Pfam" id="PF09322"/>
    </source>
</evidence>
<dbReference type="Proteomes" id="UP001341281">
    <property type="component" value="Chromosome 02"/>
</dbReference>
<dbReference type="AlphaFoldDB" id="A0AAQ3WFQ0"/>
<feature type="region of interest" description="Disordered" evidence="1">
    <location>
        <begin position="199"/>
        <end position="267"/>
    </location>
</feature>
<proteinExistence type="predicted"/>
<evidence type="ECO:0000313" key="5">
    <source>
        <dbReference type="Proteomes" id="UP001341281"/>
    </source>
</evidence>
<evidence type="ECO:0000313" key="4">
    <source>
        <dbReference type="EMBL" id="WVZ59608.1"/>
    </source>
</evidence>
<evidence type="ECO:0008006" key="6">
    <source>
        <dbReference type="Google" id="ProtNLM"/>
    </source>
</evidence>
<sequence length="771" mass="86654">MRRSPERPAPRSSLCAARSSPRALRRLLFCSSAAAPLTVVFVPVGICSCAAQKTSCTCGEEMSTKLQFEIYYGKGSVVEGPYGVQLNGFSRTRKGIDKPWDKSFGSVHRWLERGFQIDTETHVLTVQTLVTWANEGVFCKLMLIRNTSDWKMYISTAVQRGWPLGMLVQSIPRGIVSSEGIENYGNTSVAMAEDLGFEHGQQNEDGHTDLGVAVVGHGASGTADDEEGNGRQHEVEEQAYEGPGSQAEPQGHEEEGHGSQAEAQGLADEGERIPSIVQQMQNEDDEFAQAQEIGEGSDEDEDYPIPGEWREHGFGNPVVHDAKQQEWEYRENEVVQGAKYASSALLKEAVKLWSLSLKKEFKVVKSTQSVEVPKYNRNLTAALVANEMYGRILDAPHFEPKQIIREMELQHQYTISYAKAYRAKQKVFEMRFGTYEDSYDNLPRMLATIAQRNPKTYYDVMHFPNPEGGKYKGTILTAIGVNGNNQVLPVAFAFVENENADSWYLFLERVKTNVVSSRSNVCLISDRHSGILYAIEKLKHGNGASPPLWPDVYSRWCMRHLAANFYYHFKNKDLQDLFKSLCSQNQQRKFNAIWKLLDELSAKHQAATSSASSSGRTAKPFSQWIQDKPKEKWSLLYDTNGKRYGIMTTNHAECYNMVMRSSRGLPLVGVVEFILYGCAKYFRERYISISADLSNASVLFGRTITKYLETKTDKAQIHNARLLGTRENRELSVDPTNFVSTFYTKGAIAATWNQELFGYGMAEELPTPRAA</sequence>
<dbReference type="InterPro" id="IPR018289">
    <property type="entry name" value="MULE_transposase_dom"/>
</dbReference>
<reference evidence="4 5" key="1">
    <citation type="submission" date="2024-02" db="EMBL/GenBank/DDBJ databases">
        <title>High-quality chromosome-scale genome assembly of Pensacola bahiagrass (Paspalum notatum Flugge var. saurae).</title>
        <authorList>
            <person name="Vega J.M."/>
            <person name="Podio M."/>
            <person name="Orjuela J."/>
            <person name="Siena L.A."/>
            <person name="Pessino S.C."/>
            <person name="Combes M.C."/>
            <person name="Mariac C."/>
            <person name="Albertini E."/>
            <person name="Pupilli F."/>
            <person name="Ortiz J.P.A."/>
            <person name="Leblanc O."/>
        </authorList>
    </citation>
    <scope>NUCLEOTIDE SEQUENCE [LARGE SCALE GENOMIC DNA]</scope>
    <source>
        <strain evidence="4">R1</strain>
        <tissue evidence="4">Leaf</tissue>
    </source>
</reference>
<name>A0AAQ3WFQ0_PASNO</name>